<protein>
    <submittedName>
        <fullName evidence="1">Uncharacterized protein</fullName>
    </submittedName>
</protein>
<evidence type="ECO:0000313" key="1">
    <source>
        <dbReference type="EMBL" id="RDX98732.1"/>
    </source>
</evidence>
<evidence type="ECO:0000313" key="2">
    <source>
        <dbReference type="Proteomes" id="UP000257109"/>
    </source>
</evidence>
<dbReference type="AlphaFoldDB" id="A0A371H7F4"/>
<dbReference type="PANTHER" id="PTHR33384">
    <property type="entry name" value="EXPRESSED PROTEIN"/>
    <property type="match status" value="1"/>
</dbReference>
<name>A0A371H7F4_MUCPR</name>
<dbReference type="OrthoDB" id="900224at2759"/>
<gene>
    <name evidence="1" type="ORF">CR513_18299</name>
</gene>
<reference evidence="1" key="1">
    <citation type="submission" date="2018-05" db="EMBL/GenBank/DDBJ databases">
        <title>Draft genome of Mucuna pruriens seed.</title>
        <authorList>
            <person name="Nnadi N.E."/>
            <person name="Vos R."/>
            <person name="Hasami M.H."/>
            <person name="Devisetty U.K."/>
            <person name="Aguiy J.C."/>
        </authorList>
    </citation>
    <scope>NUCLEOTIDE SEQUENCE [LARGE SCALE GENOMIC DNA]</scope>
    <source>
        <strain evidence="1">JCA_2017</strain>
    </source>
</reference>
<dbReference type="PANTHER" id="PTHR33384:SF52">
    <property type="entry name" value="DUF3741 DOMAIN-CONTAINING PROTEIN"/>
    <property type="match status" value="1"/>
</dbReference>
<dbReference type="EMBL" id="QJKJ01003387">
    <property type="protein sequence ID" value="RDX98732.1"/>
    <property type="molecule type" value="Genomic_DNA"/>
</dbReference>
<sequence>MNFYNLQQTSFSACEEKRGSLPIADQNGPVICPKPRRAGVLMNMPIRPVKWHLSQQAEGSDSKAGAELLDIVLKKDIVLKRESYGEEFANSSPPYFCGSPPVRATNPLIQDARFGDEQSTLVSTISSPSGLLSPSSASRKGGCARMKFGLKPAAVRVEGFDCLGRDCQNSGIPAVA</sequence>
<comment type="caution">
    <text evidence="1">The sequence shown here is derived from an EMBL/GenBank/DDBJ whole genome shotgun (WGS) entry which is preliminary data.</text>
</comment>
<dbReference type="Proteomes" id="UP000257109">
    <property type="component" value="Unassembled WGS sequence"/>
</dbReference>
<accession>A0A371H7F4</accession>
<dbReference type="STRING" id="157652.A0A371H7F4"/>
<keyword evidence="2" id="KW-1185">Reference proteome</keyword>
<organism evidence="1 2">
    <name type="scientific">Mucuna pruriens</name>
    <name type="common">Velvet bean</name>
    <name type="synonym">Dolichos pruriens</name>
    <dbReference type="NCBI Taxonomy" id="157652"/>
    <lineage>
        <taxon>Eukaryota</taxon>
        <taxon>Viridiplantae</taxon>
        <taxon>Streptophyta</taxon>
        <taxon>Embryophyta</taxon>
        <taxon>Tracheophyta</taxon>
        <taxon>Spermatophyta</taxon>
        <taxon>Magnoliopsida</taxon>
        <taxon>eudicotyledons</taxon>
        <taxon>Gunneridae</taxon>
        <taxon>Pentapetalae</taxon>
        <taxon>rosids</taxon>
        <taxon>fabids</taxon>
        <taxon>Fabales</taxon>
        <taxon>Fabaceae</taxon>
        <taxon>Papilionoideae</taxon>
        <taxon>50 kb inversion clade</taxon>
        <taxon>NPAAA clade</taxon>
        <taxon>indigoferoid/millettioid clade</taxon>
        <taxon>Phaseoleae</taxon>
        <taxon>Mucuna</taxon>
    </lineage>
</organism>
<proteinExistence type="predicted"/>